<evidence type="ECO:0000256" key="4">
    <source>
        <dbReference type="ARBA" id="ARBA00022692"/>
    </source>
</evidence>
<evidence type="ECO:0000256" key="7">
    <source>
        <dbReference type="SAM" id="Phobius"/>
    </source>
</evidence>
<evidence type="ECO:0000256" key="1">
    <source>
        <dbReference type="ARBA" id="ARBA00004651"/>
    </source>
</evidence>
<evidence type="ECO:0000313" key="8">
    <source>
        <dbReference type="EMBL" id="RWY42203.1"/>
    </source>
</evidence>
<dbReference type="RefSeq" id="WP_128487732.1">
    <property type="nucleotide sequence ID" value="NZ_JBHLXB010000056.1"/>
</dbReference>
<dbReference type="Pfam" id="PF01899">
    <property type="entry name" value="MNHE"/>
    <property type="match status" value="1"/>
</dbReference>
<dbReference type="PANTHER" id="PTHR34584">
    <property type="entry name" value="NA(+)/H(+) ANTIPORTER SUBUNIT E1"/>
    <property type="match status" value="1"/>
</dbReference>
<keyword evidence="3" id="KW-1003">Cell membrane</keyword>
<feature type="transmembrane region" description="Helical" evidence="7">
    <location>
        <begin position="12"/>
        <end position="42"/>
    </location>
</feature>
<evidence type="ECO:0000256" key="6">
    <source>
        <dbReference type="ARBA" id="ARBA00023136"/>
    </source>
</evidence>
<dbReference type="PANTHER" id="PTHR34584:SF1">
    <property type="entry name" value="NA(+)_H(+) ANTIPORTER SUBUNIT E1"/>
    <property type="match status" value="1"/>
</dbReference>
<dbReference type="PIRSF" id="PIRSF019239">
    <property type="entry name" value="MrpE"/>
    <property type="match status" value="1"/>
</dbReference>
<organism evidence="8 9">
    <name type="scientific">Falsigemmobacter intermedius</name>
    <dbReference type="NCBI Taxonomy" id="1553448"/>
    <lineage>
        <taxon>Bacteria</taxon>
        <taxon>Pseudomonadati</taxon>
        <taxon>Pseudomonadota</taxon>
        <taxon>Alphaproteobacteria</taxon>
        <taxon>Rhodobacterales</taxon>
        <taxon>Paracoccaceae</taxon>
        <taxon>Falsigemmobacter</taxon>
    </lineage>
</organism>
<protein>
    <submittedName>
        <fullName evidence="8">Na+/H+ antiporter subunit E</fullName>
    </submittedName>
</protein>
<dbReference type="EMBL" id="SBLC01000008">
    <property type="protein sequence ID" value="RWY42203.1"/>
    <property type="molecule type" value="Genomic_DNA"/>
</dbReference>
<sequence>MTRLIPHPLLSLTLVLMWLLLTSFSLGHLVLGTALGLIIGWFFRLLEPEQPRLRRVWPLVKLMGIVAVDILRSNIAVAWLILTRGRHGSRRSGFLEIPLELKDPHALSLLAMIVTATPGTAWLAHDMDSGVLVLHVFDLIDEDDWRELIHTRYETLLMEAFG</sequence>
<feature type="transmembrane region" description="Helical" evidence="7">
    <location>
        <begin position="62"/>
        <end position="82"/>
    </location>
</feature>
<keyword evidence="5 7" id="KW-1133">Transmembrane helix</keyword>
<evidence type="ECO:0000256" key="3">
    <source>
        <dbReference type="ARBA" id="ARBA00022475"/>
    </source>
</evidence>
<keyword evidence="6 7" id="KW-0472">Membrane</keyword>
<evidence type="ECO:0000256" key="2">
    <source>
        <dbReference type="ARBA" id="ARBA00006228"/>
    </source>
</evidence>
<proteinExistence type="inferred from homology"/>
<keyword evidence="9" id="KW-1185">Reference proteome</keyword>
<comment type="subcellular location">
    <subcellularLocation>
        <location evidence="1">Cell membrane</location>
        <topology evidence="1">Multi-pass membrane protein</topology>
    </subcellularLocation>
</comment>
<name>A0A3S3VTX6_9RHOB</name>
<keyword evidence="4 7" id="KW-0812">Transmembrane</keyword>
<accession>A0A3S3VTX6</accession>
<dbReference type="GO" id="GO:0008324">
    <property type="term" value="F:monoatomic cation transmembrane transporter activity"/>
    <property type="evidence" value="ECO:0007669"/>
    <property type="project" value="InterPro"/>
</dbReference>
<dbReference type="InterPro" id="IPR002758">
    <property type="entry name" value="Cation_antiport_E"/>
</dbReference>
<reference evidence="8 9" key="1">
    <citation type="journal article" date="2015" name="Int. J. Syst. Evol. Microbiol.">
        <title>Gemmobacter intermedius sp. nov., isolated from a white stork (Ciconia ciconia).</title>
        <authorList>
            <person name="Kampfer P."/>
            <person name="Jerzak L."/>
            <person name="Wilharm G."/>
            <person name="Golke J."/>
            <person name="Busse H.J."/>
            <person name="Glaeser S.P."/>
        </authorList>
    </citation>
    <scope>NUCLEOTIDE SEQUENCE [LARGE SCALE GENOMIC DNA]</scope>
    <source>
        <strain evidence="8 9">119/4</strain>
    </source>
</reference>
<dbReference type="Proteomes" id="UP000287168">
    <property type="component" value="Unassembled WGS sequence"/>
</dbReference>
<dbReference type="GO" id="GO:0005886">
    <property type="term" value="C:plasma membrane"/>
    <property type="evidence" value="ECO:0007669"/>
    <property type="project" value="UniProtKB-SubCell"/>
</dbReference>
<dbReference type="AlphaFoldDB" id="A0A3S3VTX6"/>
<comment type="similarity">
    <text evidence="2">Belongs to the CPA3 antiporters (TC 2.A.63) subunit E family.</text>
</comment>
<dbReference type="NCBIfam" id="NF006520">
    <property type="entry name" value="PRK08965.1-4"/>
    <property type="match status" value="1"/>
</dbReference>
<evidence type="ECO:0000256" key="5">
    <source>
        <dbReference type="ARBA" id="ARBA00022989"/>
    </source>
</evidence>
<evidence type="ECO:0000313" key="9">
    <source>
        <dbReference type="Proteomes" id="UP000287168"/>
    </source>
</evidence>
<dbReference type="OrthoDB" id="9807187at2"/>
<gene>
    <name evidence="8" type="ORF">EP867_07420</name>
</gene>
<comment type="caution">
    <text evidence="8">The sequence shown here is derived from an EMBL/GenBank/DDBJ whole genome shotgun (WGS) entry which is preliminary data.</text>
</comment>